<dbReference type="AlphaFoldDB" id="A0A242JZ41"/>
<dbReference type="Proteomes" id="UP000194933">
    <property type="component" value="Unassembled WGS sequence"/>
</dbReference>
<proteinExistence type="predicted"/>
<dbReference type="Pfam" id="PF23343">
    <property type="entry name" value="REP_ORF2-G2P"/>
    <property type="match status" value="1"/>
</dbReference>
<feature type="domain" description="Replication-associated protein ORF2/G2P" evidence="1">
    <location>
        <begin position="70"/>
        <end position="159"/>
    </location>
</feature>
<gene>
    <name evidence="2" type="ORF">A5844_002089</name>
</gene>
<evidence type="ECO:0000313" key="3">
    <source>
        <dbReference type="Proteomes" id="UP000194933"/>
    </source>
</evidence>
<comment type="caution">
    <text evidence="2">The sequence shown here is derived from an EMBL/GenBank/DDBJ whole genome shotgun (WGS) entry which is preliminary data.</text>
</comment>
<evidence type="ECO:0000259" key="1">
    <source>
        <dbReference type="Pfam" id="PF23343"/>
    </source>
</evidence>
<evidence type="ECO:0000313" key="2">
    <source>
        <dbReference type="EMBL" id="OTP10389.1"/>
    </source>
</evidence>
<name>A0A242JZ41_9ENTE</name>
<dbReference type="STRING" id="1987383.A5844_002089"/>
<dbReference type="InterPro" id="IPR056906">
    <property type="entry name" value="ORF2/G2P_dom"/>
</dbReference>
<organism evidence="2 3">
    <name type="scientific">Candidatus Enterococcus wittei</name>
    <dbReference type="NCBI Taxonomy" id="1987383"/>
    <lineage>
        <taxon>Bacteria</taxon>
        <taxon>Bacillati</taxon>
        <taxon>Bacillota</taxon>
        <taxon>Bacilli</taxon>
        <taxon>Lactobacillales</taxon>
        <taxon>Enterococcaceae</taxon>
        <taxon>Enterococcus</taxon>
    </lineage>
</organism>
<sequence>MFIREKVLACGDYVEVDLIPRTAHAERAVRGVRAKKKKLSRPAQEKVNHKNSARSITQLANGNFKNYEDYWLTLTYQPKFLPKTLEEAEKEIKRYLERLSYRCRKIKKELKYILVTEYEVDEEGNQVKNFHHHLIVNGVLDREEIEGCWSKGRGKNKEMIGRANCRRLQFDNNGIAGIANYVMKPRFGKRGKKKWSSSRNLKRPTLITNDYKYTPKQIEKMALSNDYGEERLTRIYKNYDITEVQPIYYEDTGWHFYLRMWRKKRR</sequence>
<protein>
    <recommendedName>
        <fullName evidence="1">Replication-associated protein ORF2/G2P domain-containing protein</fullName>
    </recommendedName>
</protein>
<dbReference type="RefSeq" id="WP_086285138.1">
    <property type="nucleotide sequence ID" value="NZ_NGMO01000003.1"/>
</dbReference>
<reference evidence="2 3" key="1">
    <citation type="submission" date="2017-05" db="EMBL/GenBank/DDBJ databases">
        <title>The Genome Sequence of Enterococcus sp. 10A9_DIV0425.</title>
        <authorList>
            <consortium name="The Broad Institute Genomics Platform"/>
            <consortium name="The Broad Institute Genomic Center for Infectious Diseases"/>
            <person name="Earl A."/>
            <person name="Manson A."/>
            <person name="Schwartman J."/>
            <person name="Gilmore M."/>
            <person name="Abouelleil A."/>
            <person name="Cao P."/>
            <person name="Chapman S."/>
            <person name="Cusick C."/>
            <person name="Shea T."/>
            <person name="Young S."/>
            <person name="Neafsey D."/>
            <person name="Nusbaum C."/>
            <person name="Birren B."/>
        </authorList>
    </citation>
    <scope>NUCLEOTIDE SEQUENCE [LARGE SCALE GENOMIC DNA]</scope>
    <source>
        <strain evidence="2 3">10A9_DIV0425</strain>
    </source>
</reference>
<keyword evidence="3" id="KW-1185">Reference proteome</keyword>
<dbReference type="EMBL" id="NGMO01000003">
    <property type="protein sequence ID" value="OTP10389.1"/>
    <property type="molecule type" value="Genomic_DNA"/>
</dbReference>
<accession>A0A242JZ41</accession>